<evidence type="ECO:0000313" key="5">
    <source>
        <dbReference type="EMBL" id="MFC0596459.1"/>
    </source>
</evidence>
<evidence type="ECO:0000256" key="1">
    <source>
        <dbReference type="ARBA" id="ARBA00022676"/>
    </source>
</evidence>
<organism evidence="5 6">
    <name type="scientific">Thermus composti</name>
    <dbReference type="NCBI Taxonomy" id="532059"/>
    <lineage>
        <taxon>Bacteria</taxon>
        <taxon>Thermotogati</taxon>
        <taxon>Deinococcota</taxon>
        <taxon>Deinococci</taxon>
        <taxon>Thermales</taxon>
        <taxon>Thermaceae</taxon>
        <taxon>Thermus</taxon>
    </lineage>
</organism>
<dbReference type="RefSeq" id="WP_229906115.1">
    <property type="nucleotide sequence ID" value="NZ_BMPJ01000013.1"/>
</dbReference>
<evidence type="ECO:0000259" key="3">
    <source>
        <dbReference type="Pfam" id="PF00534"/>
    </source>
</evidence>
<gene>
    <name evidence="5" type="ORF">ACFFFP_09830</name>
</gene>
<reference evidence="5 6" key="1">
    <citation type="submission" date="2024-09" db="EMBL/GenBank/DDBJ databases">
        <authorList>
            <person name="Sun Q."/>
            <person name="Mori K."/>
        </authorList>
    </citation>
    <scope>NUCLEOTIDE SEQUENCE [LARGE SCALE GENOMIC DNA]</scope>
    <source>
        <strain evidence="5 6">NCAIM B.02340</strain>
    </source>
</reference>
<dbReference type="PANTHER" id="PTHR12526:SF629">
    <property type="entry name" value="TEICHURONIC ACID BIOSYNTHESIS GLYCOSYLTRANSFERASE TUAH-RELATED"/>
    <property type="match status" value="1"/>
</dbReference>
<protein>
    <submittedName>
        <fullName evidence="5">Glycosyltransferase family 4 protein</fullName>
    </submittedName>
</protein>
<dbReference type="EMBL" id="JBHLTW010000041">
    <property type="protein sequence ID" value="MFC0596459.1"/>
    <property type="molecule type" value="Genomic_DNA"/>
</dbReference>
<proteinExistence type="predicted"/>
<name>A0ABV6Q2Y3_9DEIN</name>
<dbReference type="PANTHER" id="PTHR12526">
    <property type="entry name" value="GLYCOSYLTRANSFERASE"/>
    <property type="match status" value="1"/>
</dbReference>
<keyword evidence="2" id="KW-0808">Transferase</keyword>
<keyword evidence="6" id="KW-1185">Reference proteome</keyword>
<evidence type="ECO:0000256" key="2">
    <source>
        <dbReference type="ARBA" id="ARBA00022679"/>
    </source>
</evidence>
<feature type="domain" description="Glycosyl transferase family 1" evidence="3">
    <location>
        <begin position="193"/>
        <end position="345"/>
    </location>
</feature>
<comment type="caution">
    <text evidence="5">The sequence shown here is derived from an EMBL/GenBank/DDBJ whole genome shotgun (WGS) entry which is preliminary data.</text>
</comment>
<evidence type="ECO:0000259" key="4">
    <source>
        <dbReference type="Pfam" id="PF13579"/>
    </source>
</evidence>
<dbReference type="CDD" id="cd03794">
    <property type="entry name" value="GT4_WbuB-like"/>
    <property type="match status" value="1"/>
</dbReference>
<dbReference type="Gene3D" id="3.40.50.2000">
    <property type="entry name" value="Glycogen Phosphorylase B"/>
    <property type="match status" value="2"/>
</dbReference>
<dbReference type="Proteomes" id="UP001589830">
    <property type="component" value="Unassembled WGS sequence"/>
</dbReference>
<dbReference type="InterPro" id="IPR028098">
    <property type="entry name" value="Glyco_trans_4-like_N"/>
</dbReference>
<keyword evidence="1" id="KW-0328">Glycosyltransferase</keyword>
<dbReference type="InterPro" id="IPR001296">
    <property type="entry name" value="Glyco_trans_1"/>
</dbReference>
<accession>A0ABV6Q2Y3</accession>
<sequence>MKRVLFLRSNPIDPDPRVEKEAKALAEAGYQVRVLGWDRLGGLPRREVRDFGVIERLPVKGAFGTGLANLPSLLKFQLTLLWYLLRKKGTYDVLHACDFDTILPALLVGRLFGKKVVYDIFDFYADMLRRTPTWLKKLVRFVDLKVIGWVDAVILADEARKEQIRGSIPKRLVFIYNSPDVSYVCPAPPPPPPLRIVYVGLLQVERGILEVLRVLERHPDWELDLAGLGGDEKVIAQKAKGMSNVRFHGRVPYAKALELSCQAHVLFATYDPSIPNHRFSSANKLFEAMALGKPIIVARDTGMDRLVKENGLGFVVDYGSLEQLEAAFREVEAWSLEERSSFAQRVRLLYEEKFAWERIKERLVELYGEYLR</sequence>
<evidence type="ECO:0000313" key="6">
    <source>
        <dbReference type="Proteomes" id="UP001589830"/>
    </source>
</evidence>
<dbReference type="Pfam" id="PF13579">
    <property type="entry name" value="Glyco_trans_4_4"/>
    <property type="match status" value="1"/>
</dbReference>
<feature type="domain" description="Glycosyltransferase subfamily 4-like N-terminal" evidence="4">
    <location>
        <begin position="17"/>
        <end position="177"/>
    </location>
</feature>
<dbReference type="SUPFAM" id="SSF53756">
    <property type="entry name" value="UDP-Glycosyltransferase/glycogen phosphorylase"/>
    <property type="match status" value="1"/>
</dbReference>
<dbReference type="Pfam" id="PF00534">
    <property type="entry name" value="Glycos_transf_1"/>
    <property type="match status" value="1"/>
</dbReference>